<dbReference type="Pfam" id="PF00884">
    <property type="entry name" value="Sulfatase"/>
    <property type="match status" value="1"/>
</dbReference>
<organism evidence="3 4">
    <name type="scientific">Fusarium albosuccineum</name>
    <dbReference type="NCBI Taxonomy" id="1237068"/>
    <lineage>
        <taxon>Eukaryota</taxon>
        <taxon>Fungi</taxon>
        <taxon>Dikarya</taxon>
        <taxon>Ascomycota</taxon>
        <taxon>Pezizomycotina</taxon>
        <taxon>Sordariomycetes</taxon>
        <taxon>Hypocreomycetidae</taxon>
        <taxon>Hypocreales</taxon>
        <taxon>Nectriaceae</taxon>
        <taxon>Fusarium</taxon>
        <taxon>Fusarium decemcellulare species complex</taxon>
    </lineage>
</organism>
<dbReference type="Proteomes" id="UP000554235">
    <property type="component" value="Unassembled WGS sequence"/>
</dbReference>
<dbReference type="GO" id="GO:0005539">
    <property type="term" value="F:glycosaminoglycan binding"/>
    <property type="evidence" value="ECO:0007669"/>
    <property type="project" value="TreeGrafter"/>
</dbReference>
<proteinExistence type="inferred from homology"/>
<evidence type="ECO:0000313" key="4">
    <source>
        <dbReference type="Proteomes" id="UP000554235"/>
    </source>
</evidence>
<evidence type="ECO:0000256" key="1">
    <source>
        <dbReference type="ARBA" id="ARBA00008779"/>
    </source>
</evidence>
<dbReference type="GO" id="GO:0008449">
    <property type="term" value="F:N-acetylglucosamine-6-sulfatase activity"/>
    <property type="evidence" value="ECO:0007669"/>
    <property type="project" value="TreeGrafter"/>
</dbReference>
<comment type="similarity">
    <text evidence="1">Belongs to the sulfatase family.</text>
</comment>
<dbReference type="InterPro" id="IPR017850">
    <property type="entry name" value="Alkaline_phosphatase_core_sf"/>
</dbReference>
<evidence type="ECO:0000313" key="3">
    <source>
        <dbReference type="EMBL" id="KAF4462349.1"/>
    </source>
</evidence>
<keyword evidence="4" id="KW-1185">Reference proteome</keyword>
<accession>A0A8H4L6W1</accession>
<protein>
    <recommendedName>
        <fullName evidence="2">Sulfatase N-terminal domain-containing protein</fullName>
    </recommendedName>
</protein>
<dbReference type="PANTHER" id="PTHR43108">
    <property type="entry name" value="N-ACETYLGLUCOSAMINE-6-SULFATASE FAMILY MEMBER"/>
    <property type="match status" value="1"/>
</dbReference>
<reference evidence="3 4" key="1">
    <citation type="submission" date="2020-01" db="EMBL/GenBank/DDBJ databases">
        <title>Identification and distribution of gene clusters putatively required for synthesis of sphingolipid metabolism inhibitors in phylogenetically diverse species of the filamentous fungus Fusarium.</title>
        <authorList>
            <person name="Kim H.-S."/>
            <person name="Busman M."/>
            <person name="Brown D.W."/>
            <person name="Divon H."/>
            <person name="Uhlig S."/>
            <person name="Proctor R.H."/>
        </authorList>
    </citation>
    <scope>NUCLEOTIDE SEQUENCE [LARGE SCALE GENOMIC DNA]</scope>
    <source>
        <strain evidence="3 4">NRRL 20459</strain>
    </source>
</reference>
<gene>
    <name evidence="3" type="ORF">FALBO_10837</name>
</gene>
<dbReference type="SUPFAM" id="SSF53649">
    <property type="entry name" value="Alkaline phosphatase-like"/>
    <property type="match status" value="1"/>
</dbReference>
<dbReference type="OrthoDB" id="96314at2759"/>
<sequence length="288" mass="32506">LESAGQLDNTYIFYTTDNGYHISQHRMDPGKACGYDTDIHIPFFVRGPGIPAGGSVDIVTTHTDVAATILKIAGMNKATDGASIPLSQPDNEALRHEHATIEFWGLAVPEGIYGAIGTSEREAGEWTGRHHNNTYRGLRIVSPNYSLYYSVWCTGDVEFYDLASDPFQTQNLMAHDKGHMGYRISGRPLDEILTRLNALIMVLKTCKGRECTRPWESLHPDGRVTTLPDALREKYDSFYQQQPKMWFSECAATYIAEAENQEPIKPFGGDSTTQKREFDWGRHWQYFT</sequence>
<evidence type="ECO:0000259" key="2">
    <source>
        <dbReference type="Pfam" id="PF00884"/>
    </source>
</evidence>
<feature type="domain" description="Sulfatase N-terminal" evidence="2">
    <location>
        <begin position="1"/>
        <end position="75"/>
    </location>
</feature>
<dbReference type="InterPro" id="IPR000917">
    <property type="entry name" value="Sulfatase_N"/>
</dbReference>
<dbReference type="Gene3D" id="3.40.720.10">
    <property type="entry name" value="Alkaline Phosphatase, subunit A"/>
    <property type="match status" value="1"/>
</dbReference>
<comment type="caution">
    <text evidence="3">The sequence shown here is derived from an EMBL/GenBank/DDBJ whole genome shotgun (WGS) entry which is preliminary data.</text>
</comment>
<name>A0A8H4L6W1_9HYPO</name>
<dbReference type="PANTHER" id="PTHR43108:SF8">
    <property type="entry name" value="SD21168P"/>
    <property type="match status" value="1"/>
</dbReference>
<feature type="non-terminal residue" evidence="3">
    <location>
        <position position="288"/>
    </location>
</feature>
<feature type="non-terminal residue" evidence="3">
    <location>
        <position position="1"/>
    </location>
</feature>
<dbReference type="AlphaFoldDB" id="A0A8H4L6W1"/>
<dbReference type="EMBL" id="JAADYS010001548">
    <property type="protein sequence ID" value="KAF4462349.1"/>
    <property type="molecule type" value="Genomic_DNA"/>
</dbReference>